<gene>
    <name evidence="1" type="ORF">AR438_12015</name>
</gene>
<dbReference type="OrthoDB" id="9762853at2"/>
<comment type="caution">
    <text evidence="1">The sequence shown here is derived from an EMBL/GenBank/DDBJ whole genome shotgun (WGS) entry which is preliminary data.</text>
</comment>
<evidence type="ECO:0000313" key="1">
    <source>
        <dbReference type="EMBL" id="KQK25246.1"/>
    </source>
</evidence>
<dbReference type="Proteomes" id="UP000051682">
    <property type="component" value="Unassembled WGS sequence"/>
</dbReference>
<dbReference type="AlphaFoldDB" id="A0A0Q3P693"/>
<proteinExistence type="predicted"/>
<keyword evidence="2" id="KW-1185">Reference proteome</keyword>
<organism evidence="1 2">
    <name type="scientific">Chryseobacterium aquaticum</name>
    <dbReference type="NCBI Taxonomy" id="452084"/>
    <lineage>
        <taxon>Bacteria</taxon>
        <taxon>Pseudomonadati</taxon>
        <taxon>Bacteroidota</taxon>
        <taxon>Flavobacteriia</taxon>
        <taxon>Flavobacteriales</taxon>
        <taxon>Weeksellaceae</taxon>
        <taxon>Chryseobacterium group</taxon>
        <taxon>Chryseobacterium</taxon>
    </lineage>
</organism>
<name>A0A0Q3P693_9FLAO</name>
<reference evidence="1 2" key="1">
    <citation type="submission" date="2015-10" db="EMBL/GenBank/DDBJ databases">
        <title>Chryseobacterium aquaticum genome.</title>
        <authorList>
            <person name="Newman J.D."/>
            <person name="Ferguson M.B."/>
            <person name="Miller J.R."/>
        </authorList>
    </citation>
    <scope>NUCLEOTIDE SEQUENCE [LARGE SCALE GENOMIC DNA]</scope>
    <source>
        <strain evidence="1 2">KCTC 12483</strain>
    </source>
</reference>
<protein>
    <submittedName>
        <fullName evidence="1">Uncharacterized protein</fullName>
    </submittedName>
</protein>
<dbReference type="STRING" id="452084.AR438_12015"/>
<evidence type="ECO:0000313" key="2">
    <source>
        <dbReference type="Proteomes" id="UP000051682"/>
    </source>
</evidence>
<dbReference type="RefSeq" id="WP_056015428.1">
    <property type="nucleotide sequence ID" value="NZ_LLYZ01000006.1"/>
</dbReference>
<accession>A0A0Q3P693</accession>
<dbReference type="EMBL" id="LLYZ01000006">
    <property type="protein sequence ID" value="KQK25246.1"/>
    <property type="molecule type" value="Genomic_DNA"/>
</dbReference>
<sequence length="1027" mass="118143">MKKTDTFSHYREGKSQMQRFLAELDPGNLELHDFDLFDWLLFANNFAKHINFFDKDDAATPQGNWGNFFFGDDANAIPRRESVEYKSMKKQVTDLISQFEQDSNLTPHLTLFVCFLKLLDFSKNAFNNLTKRHLDFYYNEILQIEKNDAKEDKVYVIFELAKKAIQERIPEGTLLDGDKDVNGKKRVYKTGKELIANQAKVVEIKSFLNDAEKKELKIAPVANSVDGLGEKLPEESNYWWPFGYNSDETLPNKSIFKELPKAKLGFSIASSLFYLKEGDRTVNIIIHFQNKFTQKLKDLTDDDIKDSIKVLCSGEKEWLSGVEEFKCVRLDENGRAVSTPVQQPVSLSLSFVLPRNFPAVVNYNKKVLLENFQTNLPIIRFIIEGKNDYDVYQALTENDIKNIAISVDVKGIKSVQIENDNGELNAEKPYYPFTAQPIKGSNFYIKCPEMFSKKWKKADITINWKNTPDSIKDLYNGYIIQPNQNISLSAFGALETPSIVTSDAYFKANTALLEEEIWYPKAQDINLFNKGKDGYTTQFSISSNELGTSEAIRLTLNQSSLQDVYPKLYTLALSSGSEKKKLIPNEPYIPFAEDIELNYSAQETAYSYLRKDADGAASKNDGVQIYHEDVFGQYEKEVDTKSIVPVHQDGGELYIGLDAMPQMTVSLLVQMLEGSENPLAKTFLEKEYIEWSILSGNTWMDLSKSMLQNNTRKFLESGIVKFKIPKDININHTRFTDKLVWIRAKSGRSYDAVCKIQGIYTQVVLATFQNQDNDLSHLNNGLEANTISKLITRVPQVKSVSQPYNSFDGKYKETDAEFYRRVSERLRHKNRAITQWDYEHLVLQEFPEVFKVKCLNHTSEKSYMAPGHVTLMVVPNLKNKNAFDIYQPRVSRATLNKIENYVNQLNTMHVKAQVINPNYKEAKVETKVKFFEQYDETFYIRQLDEDIKKYISPWAFTDTKDIDFNIKLNVNQLINYLEQLYYVDYIDSVKILVNDLLQRQSLIEVDPKSILVSAKQHSVTIADHVCI</sequence>